<dbReference type="SMART" id="SM00950">
    <property type="entry name" value="Piwi"/>
    <property type="match status" value="1"/>
</dbReference>
<evidence type="ECO:0000256" key="1">
    <source>
        <dbReference type="SAM" id="MobiDB-lite"/>
    </source>
</evidence>
<dbReference type="PANTHER" id="PTHR22891">
    <property type="entry name" value="EUKARYOTIC TRANSLATION INITIATION FACTOR 2C"/>
    <property type="match status" value="1"/>
</dbReference>
<accession>A0ABR4PLF6</accession>
<evidence type="ECO:0000313" key="3">
    <source>
        <dbReference type="EMBL" id="KAL3423771.1"/>
    </source>
</evidence>
<dbReference type="Gene3D" id="3.30.420.10">
    <property type="entry name" value="Ribonuclease H-like superfamily/Ribonuclease H"/>
    <property type="match status" value="1"/>
</dbReference>
<keyword evidence="4" id="KW-1185">Reference proteome</keyword>
<dbReference type="CDD" id="cd02846">
    <property type="entry name" value="PAZ_argonaute_like"/>
    <property type="match status" value="1"/>
</dbReference>
<dbReference type="Pfam" id="PF16486">
    <property type="entry name" value="ArgoN"/>
    <property type="match status" value="1"/>
</dbReference>
<feature type="region of interest" description="Disordered" evidence="1">
    <location>
        <begin position="1"/>
        <end position="67"/>
    </location>
</feature>
<evidence type="ECO:0000313" key="4">
    <source>
        <dbReference type="Proteomes" id="UP001629113"/>
    </source>
</evidence>
<name>A0ABR4PLF6_9HELO</name>
<protein>
    <submittedName>
        <fullName evidence="3">RNA interference and gene silencing protein</fullName>
    </submittedName>
</protein>
<dbReference type="Gene3D" id="3.40.50.2300">
    <property type="match status" value="1"/>
</dbReference>
<dbReference type="Pfam" id="PF16488">
    <property type="entry name" value="ArgoL2"/>
    <property type="match status" value="1"/>
</dbReference>
<dbReference type="Gene3D" id="2.170.260.10">
    <property type="entry name" value="paz domain"/>
    <property type="match status" value="1"/>
</dbReference>
<comment type="caution">
    <text evidence="3">The sequence shown here is derived from an EMBL/GenBank/DDBJ whole genome shotgun (WGS) entry which is preliminary data.</text>
</comment>
<dbReference type="InterPro" id="IPR012337">
    <property type="entry name" value="RNaseH-like_sf"/>
</dbReference>
<feature type="compositionally biased region" description="Gly residues" evidence="1">
    <location>
        <begin position="8"/>
        <end position="62"/>
    </location>
</feature>
<dbReference type="InterPro" id="IPR036397">
    <property type="entry name" value="RNaseH_sf"/>
</dbReference>
<dbReference type="SMART" id="SM01163">
    <property type="entry name" value="DUF1785"/>
    <property type="match status" value="1"/>
</dbReference>
<dbReference type="InterPro" id="IPR014811">
    <property type="entry name" value="ArgoL1"/>
</dbReference>
<sequence>MSFSGFDSRGGGRGRGGGGDRGGRGGGYRGDRGGGGGGYRGGGGDRGGYRGGGRGGGGGGGRPPREIIVFSDQNSSLTADTSITKLENDFMASTTGLGSLKLSPKFPPRPGHGTQGKSFAVYANYYELRPTKDLSLTRYNVEVLPEVTGKKLKRVFELLLQNAEFKGVATDMSSLIISIKPLAIPDPYITDIVYIAEGQDTPTDRAQTYKVRVVTPTTLLIGEMMKYLGATSKTDTLDTKFEIIQGLNVLMGHAAKANPGVVSIGASRHFSTSQLNPANVKRLGGGLESIRGFFQSVRAATGRILINVNVSHGVFLAPLRLSLLYPQLGTGARHTLQKKLKRVRISVDHLPGTKSKKTGIEIPRVKTIFGLAALDDGLTEDKPPKITEFGAGPDGVQFWLKAVPPTAPAGTNPPAKGKKLAGKKMPENAYISVFEYFKIMYPKFTLDRRLPVVNVGNKEHPSYLPAEVCVVLQGQTIKRRLSPDQTKHIVDFAVRQPQLNAKSITEDAKLVLGLNNPNLGRFGVSVSPGLITVPARQLQPPTIQLANKGTVNPVRGSWNMAGKKFWKGARIDPWSYIRFTSDRRTPSPDDTITNAVKEFHAALGRSGVLAGNPKPGPKSGTFPRIQLRDGDEIGNDKQIKTVFTAMSKNDKPKIVLVILPYNDTAMYNSIKTAADTLAGISSVCVVEDKFLKLDPMYLGNISMKFNLKAGGINHILDSAKMGIIGEGKTMVVGLDVTHPSPGSKEDAPSVAAIVASVDRYLGQWPSDFKSQEGRREMIGALESMFFARLVLWEKHNGGKLPDNILIYRDGVSEGQFQLLLQHELPLIRKACIQKYPATATKQGYPKISIIVCGKRHNTRFYPTTKENADNNANCPTGTVVDRGVTEVRNWDFFLQAHTSLKGTARPCHYYVILDEIFGGRRPKPPHMNNADTLEELTFNMCFLYARATKSVSLCPPAYYADKLCTRTRCYMSDYFDPFDSPAESQSVVSGATSQVSGRNVQIQDTIKDTMYYL</sequence>
<organism evidence="3 4">
    <name type="scientific">Phlyctema vagabunda</name>
    <dbReference type="NCBI Taxonomy" id="108571"/>
    <lineage>
        <taxon>Eukaryota</taxon>
        <taxon>Fungi</taxon>
        <taxon>Dikarya</taxon>
        <taxon>Ascomycota</taxon>
        <taxon>Pezizomycotina</taxon>
        <taxon>Leotiomycetes</taxon>
        <taxon>Helotiales</taxon>
        <taxon>Dermateaceae</taxon>
        <taxon>Phlyctema</taxon>
    </lineage>
</organism>
<dbReference type="EMBL" id="JBFCZG010000004">
    <property type="protein sequence ID" value="KAL3423771.1"/>
    <property type="molecule type" value="Genomic_DNA"/>
</dbReference>
<dbReference type="PROSITE" id="PS50822">
    <property type="entry name" value="PIWI"/>
    <property type="match status" value="1"/>
</dbReference>
<dbReference type="InterPro" id="IPR003165">
    <property type="entry name" value="Piwi"/>
</dbReference>
<dbReference type="Proteomes" id="UP001629113">
    <property type="component" value="Unassembled WGS sequence"/>
</dbReference>
<dbReference type="InterPro" id="IPR032472">
    <property type="entry name" value="ArgoL2"/>
</dbReference>
<dbReference type="InterPro" id="IPR032474">
    <property type="entry name" value="Argonaute_N"/>
</dbReference>
<dbReference type="SUPFAM" id="SSF53098">
    <property type="entry name" value="Ribonuclease H-like"/>
    <property type="match status" value="1"/>
</dbReference>
<dbReference type="InterPro" id="IPR036085">
    <property type="entry name" value="PAZ_dom_sf"/>
</dbReference>
<dbReference type="SUPFAM" id="SSF101690">
    <property type="entry name" value="PAZ domain"/>
    <property type="match status" value="1"/>
</dbReference>
<evidence type="ECO:0000259" key="2">
    <source>
        <dbReference type="PROSITE" id="PS50822"/>
    </source>
</evidence>
<dbReference type="InterPro" id="IPR045246">
    <property type="entry name" value="Piwi_ago-like"/>
</dbReference>
<gene>
    <name evidence="3" type="ORF">PVAG01_05518</name>
</gene>
<dbReference type="CDD" id="cd04657">
    <property type="entry name" value="Piwi_ago-like"/>
    <property type="match status" value="1"/>
</dbReference>
<reference evidence="3 4" key="1">
    <citation type="submission" date="2024-06" db="EMBL/GenBank/DDBJ databases">
        <title>Complete genome of Phlyctema vagabunda strain 19-DSS-EL-015.</title>
        <authorList>
            <person name="Fiorenzani C."/>
        </authorList>
    </citation>
    <scope>NUCLEOTIDE SEQUENCE [LARGE SCALE GENOMIC DNA]</scope>
    <source>
        <strain evidence="3 4">19-DSS-EL-015</strain>
    </source>
</reference>
<feature type="domain" description="Piwi" evidence="2">
    <location>
        <begin position="654"/>
        <end position="972"/>
    </location>
</feature>
<proteinExistence type="predicted"/>
<dbReference type="Pfam" id="PF02171">
    <property type="entry name" value="Piwi"/>
    <property type="match status" value="1"/>
</dbReference>
<dbReference type="Pfam" id="PF08699">
    <property type="entry name" value="ArgoL1"/>
    <property type="match status" value="1"/>
</dbReference>